<feature type="region of interest" description="Disordered" evidence="6">
    <location>
        <begin position="371"/>
        <end position="390"/>
    </location>
</feature>
<keyword evidence="3" id="KW-0653">Protein transport</keyword>
<name>A0AAE1J473_9FABA</name>
<feature type="compositionally biased region" description="Basic and acidic residues" evidence="6">
    <location>
        <begin position="377"/>
        <end position="388"/>
    </location>
</feature>
<dbReference type="GO" id="GO:0015031">
    <property type="term" value="P:protein transport"/>
    <property type="evidence" value="ECO:0007669"/>
    <property type="project" value="UniProtKB-KW"/>
</dbReference>
<evidence type="ECO:0000256" key="6">
    <source>
        <dbReference type="SAM" id="MobiDB-lite"/>
    </source>
</evidence>
<comment type="caution">
    <text evidence="8">The sequence shown here is derived from an EMBL/GenBank/DDBJ whole genome shotgun (WGS) entry which is preliminary data.</text>
</comment>
<evidence type="ECO:0000256" key="2">
    <source>
        <dbReference type="ARBA" id="ARBA00004395"/>
    </source>
</evidence>
<dbReference type="Gene3D" id="1.10.8.20">
    <property type="entry name" value="N-terminal domain of phosphatidylinositol transfer protein sec14p"/>
    <property type="match status" value="1"/>
</dbReference>
<dbReference type="Proteomes" id="UP001293593">
    <property type="component" value="Unassembled WGS sequence"/>
</dbReference>
<evidence type="ECO:0000313" key="8">
    <source>
        <dbReference type="EMBL" id="KAK4262608.1"/>
    </source>
</evidence>
<comment type="subcellular location">
    <subcellularLocation>
        <location evidence="1">Cell membrane</location>
        <topology evidence="1">Peripheral membrane protein</topology>
    </subcellularLocation>
    <subcellularLocation>
        <location evidence="2">Golgi apparatus membrane</location>
        <topology evidence="2">Peripheral membrane protein</topology>
    </subcellularLocation>
</comment>
<feature type="domain" description="CRAL-TRIO" evidence="7">
    <location>
        <begin position="158"/>
        <end position="332"/>
    </location>
</feature>
<dbReference type="PANTHER" id="PTHR45657:SF50">
    <property type="entry name" value="PHOSPHATIDYLINOSITOL_PHOSPHATIDYLCHOLINE TRANSFER PROTEIN SFH11"/>
    <property type="match status" value="1"/>
</dbReference>
<dbReference type="CDD" id="cd00170">
    <property type="entry name" value="SEC14"/>
    <property type="match status" value="1"/>
</dbReference>
<organism evidence="8 9">
    <name type="scientific">Acacia crassicarpa</name>
    <name type="common">northern wattle</name>
    <dbReference type="NCBI Taxonomy" id="499986"/>
    <lineage>
        <taxon>Eukaryota</taxon>
        <taxon>Viridiplantae</taxon>
        <taxon>Streptophyta</taxon>
        <taxon>Embryophyta</taxon>
        <taxon>Tracheophyta</taxon>
        <taxon>Spermatophyta</taxon>
        <taxon>Magnoliopsida</taxon>
        <taxon>eudicotyledons</taxon>
        <taxon>Gunneridae</taxon>
        <taxon>Pentapetalae</taxon>
        <taxon>rosids</taxon>
        <taxon>fabids</taxon>
        <taxon>Fabales</taxon>
        <taxon>Fabaceae</taxon>
        <taxon>Caesalpinioideae</taxon>
        <taxon>mimosoid clade</taxon>
        <taxon>Acacieae</taxon>
        <taxon>Acacia</taxon>
    </lineage>
</organism>
<dbReference type="SMART" id="SM01100">
    <property type="entry name" value="CRAL_TRIO_N"/>
    <property type="match status" value="1"/>
</dbReference>
<evidence type="ECO:0000313" key="9">
    <source>
        <dbReference type="Proteomes" id="UP001293593"/>
    </source>
</evidence>
<dbReference type="InterPro" id="IPR011074">
    <property type="entry name" value="CRAL/TRIO_N_dom"/>
</dbReference>
<dbReference type="PROSITE" id="PS50191">
    <property type="entry name" value="CRAL_TRIO"/>
    <property type="match status" value="1"/>
</dbReference>
<dbReference type="InterPro" id="IPR051026">
    <property type="entry name" value="PI/PC_transfer"/>
</dbReference>
<sequence>MKVKDKDILIARGAGEESPGVRKHGLDGFSDSRTKILHPPIETSWELPSLKEKKASSSSSVKSVLVYPLKKLRRSKSMQMILEGPRDFKDEQIVDSFREMLFVEGLLPPMHNDYHTLLRFLRMRDYDMLKAKEMFLNFLQWREEFRVDMLPKEFKFTEYTEVKKCYPNGYHGVDRHGRPLYIERIGLIDLKRLLEVTTIERYIKYHVSEQEKTLNVRYPACSLAAQRHIASTTTILVVNGVGMSNFSKPARYLFTEIQKIDSNYYPETLNRMFIINAGSGFRMLWKAVKAFLDVRTLAKIQVLGANYLHVLLEAIDPSNLPDFLGGQCSCSDSGGCLMSDKGPWNDTEILEMIQAISLRGEINDSITSEESLTPNKVDNDFRNEDDVSGKAMGPEMACKEALRKIDGLEAALGGVSYNMKTLETAIEDARMALRELEQQMEKSTK</sequence>
<keyword evidence="4" id="KW-0333">Golgi apparatus</keyword>
<dbReference type="Gene3D" id="3.40.525.10">
    <property type="entry name" value="CRAL-TRIO lipid binding domain"/>
    <property type="match status" value="1"/>
</dbReference>
<reference evidence="8" key="1">
    <citation type="submission" date="2023-10" db="EMBL/GenBank/DDBJ databases">
        <title>Chromosome-level genome of the transformable northern wattle, Acacia crassicarpa.</title>
        <authorList>
            <person name="Massaro I."/>
            <person name="Sinha N.R."/>
            <person name="Poethig S."/>
            <person name="Leichty A.R."/>
        </authorList>
    </citation>
    <scope>NUCLEOTIDE SEQUENCE</scope>
    <source>
        <strain evidence="8">Acra3RX</strain>
        <tissue evidence="8">Leaf</tissue>
    </source>
</reference>
<dbReference type="SUPFAM" id="SSF46938">
    <property type="entry name" value="CRAL/TRIO N-terminal domain"/>
    <property type="match status" value="1"/>
</dbReference>
<dbReference type="SUPFAM" id="SSF52087">
    <property type="entry name" value="CRAL/TRIO domain"/>
    <property type="match status" value="1"/>
</dbReference>
<dbReference type="InterPro" id="IPR036273">
    <property type="entry name" value="CRAL/TRIO_N_dom_sf"/>
</dbReference>
<protein>
    <recommendedName>
        <fullName evidence="7">CRAL-TRIO domain-containing protein</fullName>
    </recommendedName>
</protein>
<evidence type="ECO:0000256" key="1">
    <source>
        <dbReference type="ARBA" id="ARBA00004202"/>
    </source>
</evidence>
<evidence type="ECO:0000256" key="3">
    <source>
        <dbReference type="ARBA" id="ARBA00022927"/>
    </source>
</evidence>
<dbReference type="SMART" id="SM00516">
    <property type="entry name" value="SEC14"/>
    <property type="match status" value="1"/>
</dbReference>
<dbReference type="GO" id="GO:0005886">
    <property type="term" value="C:plasma membrane"/>
    <property type="evidence" value="ECO:0007669"/>
    <property type="project" value="UniProtKB-SubCell"/>
</dbReference>
<feature type="region of interest" description="Disordered" evidence="6">
    <location>
        <begin position="12"/>
        <end position="32"/>
    </location>
</feature>
<dbReference type="AlphaFoldDB" id="A0AAE1J473"/>
<keyword evidence="9" id="KW-1185">Reference proteome</keyword>
<keyword evidence="3" id="KW-0813">Transport</keyword>
<dbReference type="InterPro" id="IPR001251">
    <property type="entry name" value="CRAL-TRIO_dom"/>
</dbReference>
<dbReference type="InterPro" id="IPR036865">
    <property type="entry name" value="CRAL-TRIO_dom_sf"/>
</dbReference>
<accession>A0AAE1J473</accession>
<comment type="similarity">
    <text evidence="5">Belongs to the SFH family.</text>
</comment>
<dbReference type="EMBL" id="JAWXYG010000009">
    <property type="protein sequence ID" value="KAK4262608.1"/>
    <property type="molecule type" value="Genomic_DNA"/>
</dbReference>
<evidence type="ECO:0000256" key="5">
    <source>
        <dbReference type="ARBA" id="ARBA00038020"/>
    </source>
</evidence>
<evidence type="ECO:0000256" key="4">
    <source>
        <dbReference type="ARBA" id="ARBA00023034"/>
    </source>
</evidence>
<dbReference type="PANTHER" id="PTHR45657">
    <property type="entry name" value="CRAL-TRIO DOMAIN-CONTAINING PROTEIN YKL091C-RELATED"/>
    <property type="match status" value="1"/>
</dbReference>
<dbReference type="GO" id="GO:0000139">
    <property type="term" value="C:Golgi membrane"/>
    <property type="evidence" value="ECO:0007669"/>
    <property type="project" value="UniProtKB-SubCell"/>
</dbReference>
<gene>
    <name evidence="8" type="ORF">QN277_028149</name>
</gene>
<evidence type="ECO:0000259" key="7">
    <source>
        <dbReference type="PROSITE" id="PS50191"/>
    </source>
</evidence>
<dbReference type="Pfam" id="PF00650">
    <property type="entry name" value="CRAL_TRIO"/>
    <property type="match status" value="1"/>
</dbReference>
<proteinExistence type="inferred from homology"/>